<keyword evidence="1" id="KW-0378">Hydrolase</keyword>
<dbReference type="OrthoDB" id="9776650at2"/>
<evidence type="ECO:0000256" key="1">
    <source>
        <dbReference type="ARBA" id="ARBA00022839"/>
    </source>
</evidence>
<dbReference type="SUPFAM" id="SSF53098">
    <property type="entry name" value="Ribonuclease H-like"/>
    <property type="match status" value="1"/>
</dbReference>
<dbReference type="EMBL" id="AGCJ01000073">
    <property type="protein sequence ID" value="EHM39068.1"/>
    <property type="molecule type" value="Genomic_DNA"/>
</dbReference>
<reference evidence="3 4" key="1">
    <citation type="submission" date="2011-08" db="EMBL/GenBank/DDBJ databases">
        <authorList>
            <person name="Weinstock G."/>
            <person name="Sodergren E."/>
            <person name="Clifton S."/>
            <person name="Fulton L."/>
            <person name="Fulton B."/>
            <person name="Courtney L."/>
            <person name="Fronick C."/>
            <person name="Harrison M."/>
            <person name="Strong C."/>
            <person name="Farmer C."/>
            <person name="Delahaunty K."/>
            <person name="Markovic C."/>
            <person name="Hall O."/>
            <person name="Minx P."/>
            <person name="Tomlinson C."/>
            <person name="Mitreva M."/>
            <person name="Hou S."/>
            <person name="Chen J."/>
            <person name="Wollam A."/>
            <person name="Pepin K.H."/>
            <person name="Johnson M."/>
            <person name="Bhonagiri V."/>
            <person name="Zhang X."/>
            <person name="Suruliraj S."/>
            <person name="Warren W."/>
            <person name="Chinwalla A."/>
            <person name="Mardis E.R."/>
            <person name="Wilson R.K."/>
        </authorList>
    </citation>
    <scope>NUCLEOTIDE SEQUENCE [LARGE SCALE GENOMIC DNA]</scope>
    <source>
        <strain evidence="3 4">F0357</strain>
    </source>
</reference>
<keyword evidence="1" id="KW-0269">Exonuclease</keyword>
<dbReference type="STRING" id="861450.HMPREF0080_01668"/>
<name>G9YJ24_9FIRM</name>
<dbReference type="InterPro" id="IPR036397">
    <property type="entry name" value="RNaseH_sf"/>
</dbReference>
<organism evidence="3 4">
    <name type="scientific">Anaeroglobus geminatus F0357</name>
    <dbReference type="NCBI Taxonomy" id="861450"/>
    <lineage>
        <taxon>Bacteria</taxon>
        <taxon>Bacillati</taxon>
        <taxon>Bacillota</taxon>
        <taxon>Negativicutes</taxon>
        <taxon>Veillonellales</taxon>
        <taxon>Veillonellaceae</taxon>
        <taxon>Anaeroglobus</taxon>
    </lineage>
</organism>
<dbReference type="HOGENOM" id="CLU_047806_14_1_9"/>
<dbReference type="Pfam" id="PF00929">
    <property type="entry name" value="RNase_T"/>
    <property type="match status" value="1"/>
</dbReference>
<dbReference type="eggNOG" id="COG0847">
    <property type="taxonomic scope" value="Bacteria"/>
</dbReference>
<proteinExistence type="predicted"/>
<dbReference type="PANTHER" id="PTHR30231:SF42">
    <property type="entry name" value="EXONUCLEASE"/>
    <property type="match status" value="1"/>
</dbReference>
<dbReference type="InterPro" id="IPR013520">
    <property type="entry name" value="Ribonucl_H"/>
</dbReference>
<gene>
    <name evidence="3" type="ORF">HMPREF0080_01668</name>
</gene>
<dbReference type="RefSeq" id="WP_006790635.1">
    <property type="nucleotide sequence ID" value="NZ_JH417605.1"/>
</dbReference>
<dbReference type="PANTHER" id="PTHR30231">
    <property type="entry name" value="DNA POLYMERASE III SUBUNIT EPSILON"/>
    <property type="match status" value="1"/>
</dbReference>
<dbReference type="Gene3D" id="3.30.420.10">
    <property type="entry name" value="Ribonuclease H-like superfamily/Ribonuclease H"/>
    <property type="match status" value="1"/>
</dbReference>
<dbReference type="AlphaFoldDB" id="G9YJ24"/>
<keyword evidence="1" id="KW-0540">Nuclease</keyword>
<feature type="domain" description="Exonuclease" evidence="2">
    <location>
        <begin position="3"/>
        <end position="166"/>
    </location>
</feature>
<evidence type="ECO:0000313" key="3">
    <source>
        <dbReference type="EMBL" id="EHM39068.1"/>
    </source>
</evidence>
<dbReference type="GO" id="GO:0003676">
    <property type="term" value="F:nucleic acid binding"/>
    <property type="evidence" value="ECO:0007669"/>
    <property type="project" value="InterPro"/>
</dbReference>
<comment type="caution">
    <text evidence="3">The sequence shown here is derived from an EMBL/GenBank/DDBJ whole genome shotgun (WGS) entry which is preliminary data.</text>
</comment>
<accession>G9YJ24</accession>
<dbReference type="GO" id="GO:0008408">
    <property type="term" value="F:3'-5' exonuclease activity"/>
    <property type="evidence" value="ECO:0007669"/>
    <property type="project" value="TreeGrafter"/>
</dbReference>
<dbReference type="GO" id="GO:0005829">
    <property type="term" value="C:cytosol"/>
    <property type="evidence" value="ECO:0007669"/>
    <property type="project" value="TreeGrafter"/>
</dbReference>
<dbReference type="PATRIC" id="fig|861450.3.peg.1541"/>
<evidence type="ECO:0000313" key="4">
    <source>
        <dbReference type="Proteomes" id="UP000005481"/>
    </source>
</evidence>
<protein>
    <submittedName>
        <fullName evidence="3">DNA polymerase III, epsilon subunit domain protein</fullName>
    </submittedName>
</protein>
<sequence>MLQFTAIDFETANTYANSACSLAAVSVSGTEIHERYTLIKPPFPTFAAENIRIHGITPEMVAHKEKFNVLWPAIKKRLDGRILVAHYAVFDTRVLRSLIKTYNLDGINASYVCSVELSRKIWPHLRNHKLDTVVNYLGYTFRHHQALDDARACALIVKAAAEKTGAVSMEDLLDRSGLVLKRF</sequence>
<dbReference type="CDD" id="cd06130">
    <property type="entry name" value="DNA_pol_III_epsilon_like"/>
    <property type="match status" value="1"/>
</dbReference>
<dbReference type="InterPro" id="IPR012337">
    <property type="entry name" value="RNaseH-like_sf"/>
</dbReference>
<evidence type="ECO:0000259" key="2">
    <source>
        <dbReference type="SMART" id="SM00479"/>
    </source>
</evidence>
<dbReference type="FunFam" id="3.30.420.10:FF:000045">
    <property type="entry name" value="3'-5' exonuclease DinG"/>
    <property type="match status" value="1"/>
</dbReference>
<dbReference type="SMART" id="SM00479">
    <property type="entry name" value="EXOIII"/>
    <property type="match status" value="1"/>
</dbReference>
<dbReference type="Proteomes" id="UP000005481">
    <property type="component" value="Unassembled WGS sequence"/>
</dbReference>
<keyword evidence="4" id="KW-1185">Reference proteome</keyword>